<keyword evidence="5 10" id="KW-0597">Phosphoprotein</keyword>
<feature type="domain" description="Response regulatory" evidence="14">
    <location>
        <begin position="730"/>
        <end position="851"/>
    </location>
</feature>
<dbReference type="PANTHER" id="PTHR45339">
    <property type="entry name" value="HYBRID SIGNAL TRANSDUCTION HISTIDINE KINASE J"/>
    <property type="match status" value="1"/>
</dbReference>
<feature type="transmembrane region" description="Helical" evidence="12">
    <location>
        <begin position="300"/>
        <end position="321"/>
    </location>
</feature>
<dbReference type="InterPro" id="IPR003594">
    <property type="entry name" value="HATPase_dom"/>
</dbReference>
<dbReference type="Pfam" id="PF00512">
    <property type="entry name" value="HisKA"/>
    <property type="match status" value="1"/>
</dbReference>
<dbReference type="PROSITE" id="PS50109">
    <property type="entry name" value="HIS_KIN"/>
    <property type="match status" value="1"/>
</dbReference>
<dbReference type="InterPro" id="IPR001789">
    <property type="entry name" value="Sig_transdc_resp-reg_receiver"/>
</dbReference>
<evidence type="ECO:0000256" key="3">
    <source>
        <dbReference type="ARBA" id="ARBA00012438"/>
    </source>
</evidence>
<proteinExistence type="inferred from homology"/>
<evidence type="ECO:0000256" key="2">
    <source>
        <dbReference type="ARBA" id="ARBA00006402"/>
    </source>
</evidence>
<accession>A0A9D2MA71</accession>
<feature type="modified residue" description="4-aspartylphosphate" evidence="10">
    <location>
        <position position="782"/>
    </location>
</feature>
<feature type="coiled-coil region" evidence="11">
    <location>
        <begin position="324"/>
        <end position="351"/>
    </location>
</feature>
<evidence type="ECO:0000256" key="6">
    <source>
        <dbReference type="ARBA" id="ARBA00022777"/>
    </source>
</evidence>
<evidence type="ECO:0000256" key="4">
    <source>
        <dbReference type="ARBA" id="ARBA00018672"/>
    </source>
</evidence>
<dbReference type="CDD" id="cd00082">
    <property type="entry name" value="HisKA"/>
    <property type="match status" value="1"/>
</dbReference>
<organism evidence="15 16">
    <name type="scientific">Candidatus Flavonifractor intestinipullorum</name>
    <dbReference type="NCBI Taxonomy" id="2838587"/>
    <lineage>
        <taxon>Bacteria</taxon>
        <taxon>Bacillati</taxon>
        <taxon>Bacillota</taxon>
        <taxon>Clostridia</taxon>
        <taxon>Eubacteriales</taxon>
        <taxon>Oscillospiraceae</taxon>
        <taxon>Flavonifractor</taxon>
    </lineage>
</organism>
<dbReference type="EC" id="2.7.13.3" evidence="3"/>
<feature type="domain" description="Histidine kinase" evidence="13">
    <location>
        <begin position="351"/>
        <end position="576"/>
    </location>
</feature>
<evidence type="ECO:0000259" key="14">
    <source>
        <dbReference type="PROSITE" id="PS50110"/>
    </source>
</evidence>
<dbReference type="Proteomes" id="UP000824208">
    <property type="component" value="Unassembled WGS sequence"/>
</dbReference>
<evidence type="ECO:0000256" key="5">
    <source>
        <dbReference type="ARBA" id="ARBA00022553"/>
    </source>
</evidence>
<dbReference type="PANTHER" id="PTHR45339:SF5">
    <property type="entry name" value="HISTIDINE KINASE"/>
    <property type="match status" value="1"/>
</dbReference>
<dbReference type="CDD" id="cd16922">
    <property type="entry name" value="HATPase_EvgS-ArcB-TorS-like"/>
    <property type="match status" value="1"/>
</dbReference>
<dbReference type="PROSITE" id="PS50110">
    <property type="entry name" value="RESPONSE_REGULATORY"/>
    <property type="match status" value="2"/>
</dbReference>
<feature type="transmembrane region" description="Helical" evidence="12">
    <location>
        <begin position="7"/>
        <end position="31"/>
    </location>
</feature>
<protein>
    <recommendedName>
        <fullName evidence="9">Circadian input-output histidine kinase CikA</fullName>
        <ecNumber evidence="3">2.7.13.3</ecNumber>
    </recommendedName>
    <alternativeName>
        <fullName evidence="4">Stage 0 sporulation protein A homolog</fullName>
    </alternativeName>
</protein>
<evidence type="ECO:0000313" key="15">
    <source>
        <dbReference type="EMBL" id="HJB56184.1"/>
    </source>
</evidence>
<keyword evidence="11" id="KW-0175">Coiled coil</keyword>
<comment type="function">
    <text evidence="8">May play the central regulatory role in sporulation. It may be an element of the effector pathway responsible for the activation of sporulation genes in response to nutritional stress. Spo0A may act in concert with spo0H (a sigma factor) to control the expression of some genes that are critical to the sporulation process.</text>
</comment>
<keyword evidence="6" id="KW-0808">Transferase</keyword>
<gene>
    <name evidence="15" type="ORF">H9714_01385</name>
</gene>
<feature type="domain" description="Response regulatory" evidence="14">
    <location>
        <begin position="590"/>
        <end position="710"/>
    </location>
</feature>
<reference evidence="15" key="1">
    <citation type="journal article" date="2021" name="PeerJ">
        <title>Extensive microbial diversity within the chicken gut microbiome revealed by metagenomics and culture.</title>
        <authorList>
            <person name="Gilroy R."/>
            <person name="Ravi A."/>
            <person name="Getino M."/>
            <person name="Pursley I."/>
            <person name="Horton D.L."/>
            <person name="Alikhan N.F."/>
            <person name="Baker D."/>
            <person name="Gharbi K."/>
            <person name="Hall N."/>
            <person name="Watson M."/>
            <person name="Adriaenssens E.M."/>
            <person name="Foster-Nyarko E."/>
            <person name="Jarju S."/>
            <person name="Secka A."/>
            <person name="Antonio M."/>
            <person name="Oren A."/>
            <person name="Chaudhuri R.R."/>
            <person name="La Ragione R."/>
            <person name="Hildebrand F."/>
            <person name="Pallen M.J."/>
        </authorList>
    </citation>
    <scope>NUCLEOTIDE SEQUENCE</scope>
    <source>
        <strain evidence="15">CHK189-11263</strain>
    </source>
</reference>
<comment type="similarity">
    <text evidence="2">In the N-terminal section; belongs to the phytochrome family.</text>
</comment>
<evidence type="ECO:0000256" key="9">
    <source>
        <dbReference type="ARBA" id="ARBA00074306"/>
    </source>
</evidence>
<keyword evidence="12" id="KW-0472">Membrane</keyword>
<evidence type="ECO:0000259" key="13">
    <source>
        <dbReference type="PROSITE" id="PS50109"/>
    </source>
</evidence>
<dbReference type="FunFam" id="3.30.565.10:FF:000010">
    <property type="entry name" value="Sensor histidine kinase RcsC"/>
    <property type="match status" value="1"/>
</dbReference>
<dbReference type="SMART" id="SM00388">
    <property type="entry name" value="HisKA"/>
    <property type="match status" value="1"/>
</dbReference>
<evidence type="ECO:0000256" key="7">
    <source>
        <dbReference type="ARBA" id="ARBA00023012"/>
    </source>
</evidence>
<feature type="modified residue" description="4-aspartylphosphate" evidence="10">
    <location>
        <position position="644"/>
    </location>
</feature>
<keyword evidence="12" id="KW-1133">Transmembrane helix</keyword>
<dbReference type="InterPro" id="IPR003661">
    <property type="entry name" value="HisK_dim/P_dom"/>
</dbReference>
<dbReference type="InterPro" id="IPR011006">
    <property type="entry name" value="CheY-like_superfamily"/>
</dbReference>
<evidence type="ECO:0000256" key="10">
    <source>
        <dbReference type="PROSITE-ProRule" id="PRU00169"/>
    </source>
</evidence>
<dbReference type="InterPro" id="IPR005467">
    <property type="entry name" value="His_kinase_dom"/>
</dbReference>
<dbReference type="InterPro" id="IPR036097">
    <property type="entry name" value="HisK_dim/P_sf"/>
</dbReference>
<evidence type="ECO:0000256" key="12">
    <source>
        <dbReference type="SAM" id="Phobius"/>
    </source>
</evidence>
<evidence type="ECO:0000313" key="16">
    <source>
        <dbReference type="Proteomes" id="UP000824208"/>
    </source>
</evidence>
<dbReference type="AlphaFoldDB" id="A0A9D2MA71"/>
<dbReference type="CDD" id="cd17546">
    <property type="entry name" value="REC_hyHK_CKI1_RcsC-like"/>
    <property type="match status" value="2"/>
</dbReference>
<keyword evidence="12" id="KW-0812">Transmembrane</keyword>
<dbReference type="SMART" id="SM00448">
    <property type="entry name" value="REC"/>
    <property type="match status" value="2"/>
</dbReference>
<keyword evidence="7" id="KW-0902">Two-component regulatory system</keyword>
<sequence>MRHPMRFLWTSLICIALLCVGVFTWLTLFMVRESDHTITRVANLYMEEINAQLQRHFDSLVELRFLQVEGIVQVIPPQSVEVIDDNIAAALAESARSREFVYLSLCNTEGETDVFLGEETEIFHLDSFLASMNNAEQKVTLGRTASGELLLIYGVSVGYPVSQGYPMRDGSRCTAMLVGLPISYLNRALALGVNDDLVFSHIIQADGTFVLRNADSTGDNYFDWLLDNATFEDGAPQEQISAMKQAMAEQSPFTMVVSVAGERRHLYCSPLSSSEWFLVTVMPHGAMDEAVTELGNRRTAYTLGGCGLLLLAVLVVFALYFRMSRRQFDAVEQAKREAERANQAKSEFLSNMSHDIRTPMNAIVGMTAIASANLDHPDQVRDCLKKITLSSRHLLGLINDVLDMSKIESGKLSLNIAPLSLREAMDSIVSIIQPQIKTRKQVFDVFIRDIQAEQICCDGVRLNQVLLNLLSNALKFTPEGGSIFVTVSQEDSPKGPGWVRTHFRVRDTGIGMSPEFQKKIFDSFEREDSARVQKIEGTGLGMAITKYIVDEMGGSISVQSQPEQGSEFHVTLDLERAPAPEEPMVLPAWDVLVVDDDLTLCQSAVDALEALGVHAEYASDGPSAVEKVEERHRQGRDYHVVLLDWKMPGMDGIQTAQAIRRSEGHDMPILLMSAYDWSDIESEARTAGVSGFLSKPLFQSTLYYGLSRFAGEESGKSEPQEGPPDYTGRRILLAEDNDLNWEIASELLSSCGFVLDRAENGTLCLEQFQNAPPGYYDVILMDLRMPVMDGYQAAQAIRALDRPDARTIPILAMTADAFSEDIQRCLDCGMNAHVAKPIDLRELLRLLQKFLTPSPAQSGGH</sequence>
<dbReference type="InterPro" id="IPR036890">
    <property type="entry name" value="HATPase_C_sf"/>
</dbReference>
<dbReference type="EMBL" id="DWYC01000014">
    <property type="protein sequence ID" value="HJB56184.1"/>
    <property type="molecule type" value="Genomic_DNA"/>
</dbReference>
<dbReference type="Gene3D" id="1.10.287.130">
    <property type="match status" value="1"/>
</dbReference>
<evidence type="ECO:0000256" key="8">
    <source>
        <dbReference type="ARBA" id="ARBA00024867"/>
    </source>
</evidence>
<dbReference type="SMART" id="SM00387">
    <property type="entry name" value="HATPase_c"/>
    <property type="match status" value="1"/>
</dbReference>
<comment type="caution">
    <text evidence="15">The sequence shown here is derived from an EMBL/GenBank/DDBJ whole genome shotgun (WGS) entry which is preliminary data.</text>
</comment>
<comment type="catalytic activity">
    <reaction evidence="1">
        <text>ATP + protein L-histidine = ADP + protein N-phospho-L-histidine.</text>
        <dbReference type="EC" id="2.7.13.3"/>
    </reaction>
</comment>
<reference evidence="15" key="2">
    <citation type="submission" date="2021-04" db="EMBL/GenBank/DDBJ databases">
        <authorList>
            <person name="Gilroy R."/>
        </authorList>
    </citation>
    <scope>NUCLEOTIDE SEQUENCE</scope>
    <source>
        <strain evidence="15">CHK189-11263</strain>
    </source>
</reference>
<dbReference type="Pfam" id="PF02518">
    <property type="entry name" value="HATPase_c"/>
    <property type="match status" value="1"/>
</dbReference>
<dbReference type="SUPFAM" id="SSF47384">
    <property type="entry name" value="Homodimeric domain of signal transducing histidine kinase"/>
    <property type="match status" value="1"/>
</dbReference>
<dbReference type="SUPFAM" id="SSF52172">
    <property type="entry name" value="CheY-like"/>
    <property type="match status" value="2"/>
</dbReference>
<dbReference type="Gene3D" id="3.30.565.10">
    <property type="entry name" value="Histidine kinase-like ATPase, C-terminal domain"/>
    <property type="match status" value="1"/>
</dbReference>
<dbReference type="Gene3D" id="3.40.50.2300">
    <property type="match status" value="2"/>
</dbReference>
<dbReference type="SUPFAM" id="SSF55874">
    <property type="entry name" value="ATPase domain of HSP90 chaperone/DNA topoisomerase II/histidine kinase"/>
    <property type="match status" value="1"/>
</dbReference>
<dbReference type="Pfam" id="PF00072">
    <property type="entry name" value="Response_reg"/>
    <property type="match status" value="2"/>
</dbReference>
<dbReference type="PRINTS" id="PR00344">
    <property type="entry name" value="BCTRLSENSOR"/>
</dbReference>
<keyword evidence="6" id="KW-0418">Kinase</keyword>
<evidence type="ECO:0000256" key="1">
    <source>
        <dbReference type="ARBA" id="ARBA00000085"/>
    </source>
</evidence>
<dbReference type="InterPro" id="IPR004358">
    <property type="entry name" value="Sig_transdc_His_kin-like_C"/>
</dbReference>
<dbReference type="GO" id="GO:0000155">
    <property type="term" value="F:phosphorelay sensor kinase activity"/>
    <property type="evidence" value="ECO:0007669"/>
    <property type="project" value="InterPro"/>
</dbReference>
<evidence type="ECO:0000256" key="11">
    <source>
        <dbReference type="SAM" id="Coils"/>
    </source>
</evidence>
<name>A0A9D2MA71_9FIRM</name>